<comment type="catalytic activity">
    <reaction evidence="9">
        <text>a quinone + NADH + 5 H(+)(in) = a quinol + NAD(+) + 4 H(+)(out)</text>
        <dbReference type="Rhea" id="RHEA:57888"/>
        <dbReference type="ChEBI" id="CHEBI:15378"/>
        <dbReference type="ChEBI" id="CHEBI:24646"/>
        <dbReference type="ChEBI" id="CHEBI:57540"/>
        <dbReference type="ChEBI" id="CHEBI:57945"/>
        <dbReference type="ChEBI" id="CHEBI:132124"/>
    </reaction>
</comment>
<dbReference type="GO" id="GO:0003954">
    <property type="term" value="F:NADH dehydrogenase activity"/>
    <property type="evidence" value="ECO:0007669"/>
    <property type="project" value="TreeGrafter"/>
</dbReference>
<evidence type="ECO:0000256" key="1">
    <source>
        <dbReference type="ARBA" id="ARBA00010643"/>
    </source>
</evidence>
<dbReference type="FunFam" id="1.10.10.1590:FF:000001">
    <property type="entry name" value="NADH-quinone oxidoreductase subunit E"/>
    <property type="match status" value="1"/>
</dbReference>
<dbReference type="SUPFAM" id="SSF52833">
    <property type="entry name" value="Thioredoxin-like"/>
    <property type="match status" value="1"/>
</dbReference>
<organism evidence="11 12">
    <name type="scientific">Rhizobium terricola</name>
    <dbReference type="NCBI Taxonomy" id="2728849"/>
    <lineage>
        <taxon>Bacteria</taxon>
        <taxon>Pseudomonadati</taxon>
        <taxon>Pseudomonadota</taxon>
        <taxon>Alphaproteobacteria</taxon>
        <taxon>Hyphomicrobiales</taxon>
        <taxon>Rhizobiaceae</taxon>
        <taxon>Rhizobium/Agrobacterium group</taxon>
        <taxon>Rhizobium</taxon>
    </lineage>
</organism>
<evidence type="ECO:0000256" key="5">
    <source>
        <dbReference type="ARBA" id="ARBA00023004"/>
    </source>
</evidence>
<dbReference type="Proteomes" id="UP000541470">
    <property type="component" value="Unassembled WGS sequence"/>
</dbReference>
<dbReference type="GO" id="GO:1902494">
    <property type="term" value="C:catalytic complex"/>
    <property type="evidence" value="ECO:0007669"/>
    <property type="project" value="UniProtKB-ARBA"/>
</dbReference>
<keyword evidence="5" id="KW-0408">Iron</keyword>
<dbReference type="GO" id="GO:0031090">
    <property type="term" value="C:organelle membrane"/>
    <property type="evidence" value="ECO:0007669"/>
    <property type="project" value="UniProtKB-ARBA"/>
</dbReference>
<sequence>MSVRRLAEDQFQPAGFSFNEQNAVWAEATIAKYPEGRQQSAVIPLLMRAQEQDGWVTRAAIEFVAEKLSMPYIRVLEVATFYTQFQLKPVGTRAHVQVCGTTPCMLRGAEDLIKVCKSKIHAEPFELNADGTLSWEEVECQGACVNAPMVMIFKDSYEDLTPTQLEHIIDRFEAGRGSDITPGPQVDRVYSAPAGGLTSLTEADAKPAAKAKAVPAEAVSVPPANAAKPVTAAEETNAALKTPADGKSATPGGEAVKPARKSAKPASDEMKAVVSETAAADAAGKAPKAAAAAQPSLDDKNRPAAVEKPATPDDLKMISGVGPKIEGILNGLGIYTFAQVAGWKKAEREWVDGYLKFAGRIERDDWVKQAKALAKGGEAEYIKVFGKKPR</sequence>
<proteinExistence type="inferred from homology"/>
<dbReference type="AlphaFoldDB" id="A0A7Y0AV31"/>
<dbReference type="RefSeq" id="WP_169588818.1">
    <property type="nucleotide sequence ID" value="NZ_JABBGK010000001.1"/>
</dbReference>
<dbReference type="PROSITE" id="PS01099">
    <property type="entry name" value="COMPLEX1_24K"/>
    <property type="match status" value="1"/>
</dbReference>
<dbReference type="GO" id="GO:0022804">
    <property type="term" value="F:active transmembrane transporter activity"/>
    <property type="evidence" value="ECO:0007669"/>
    <property type="project" value="UniProtKB-ARBA"/>
</dbReference>
<dbReference type="GO" id="GO:0031967">
    <property type="term" value="C:organelle envelope"/>
    <property type="evidence" value="ECO:0007669"/>
    <property type="project" value="UniProtKB-ARBA"/>
</dbReference>
<keyword evidence="4" id="KW-1278">Translocase</keyword>
<dbReference type="Pfam" id="PF01257">
    <property type="entry name" value="2Fe-2S_thioredx"/>
    <property type="match status" value="1"/>
</dbReference>
<evidence type="ECO:0000313" key="12">
    <source>
        <dbReference type="Proteomes" id="UP000541470"/>
    </source>
</evidence>
<dbReference type="NCBIfam" id="NF005724">
    <property type="entry name" value="PRK07539.1-4"/>
    <property type="match status" value="1"/>
</dbReference>
<protein>
    <submittedName>
        <fullName evidence="11">NADH-quinone oxidoreductase subunit E</fullName>
        <ecNumber evidence="11">1.6.5.11</ecNumber>
    </submittedName>
</protein>
<keyword evidence="12" id="KW-1185">Reference proteome</keyword>
<keyword evidence="6" id="KW-0411">Iron-sulfur</keyword>
<keyword evidence="2" id="KW-0001">2Fe-2S</keyword>
<evidence type="ECO:0000256" key="9">
    <source>
        <dbReference type="ARBA" id="ARBA00047712"/>
    </source>
</evidence>
<dbReference type="InterPro" id="IPR002023">
    <property type="entry name" value="NuoE-like"/>
</dbReference>
<evidence type="ECO:0000256" key="7">
    <source>
        <dbReference type="ARBA" id="ARBA00023027"/>
    </source>
</evidence>
<dbReference type="FunFam" id="3.40.30.10:FF:000022">
    <property type="entry name" value="NADH dehydrogenase flavoprotein 2, mitochondrial"/>
    <property type="match status" value="1"/>
</dbReference>
<keyword evidence="7" id="KW-0520">NAD</keyword>
<evidence type="ECO:0000256" key="10">
    <source>
        <dbReference type="SAM" id="MobiDB-lite"/>
    </source>
</evidence>
<keyword evidence="3" id="KW-0479">Metal-binding</keyword>
<comment type="cofactor">
    <cofactor evidence="8">
        <name>[2Fe-2S] cluster</name>
        <dbReference type="ChEBI" id="CHEBI:190135"/>
    </cofactor>
</comment>
<comment type="similarity">
    <text evidence="1">Belongs to the complex I 24 kDa subunit family.</text>
</comment>
<feature type="compositionally biased region" description="Low complexity" evidence="10">
    <location>
        <begin position="278"/>
        <end position="293"/>
    </location>
</feature>
<dbReference type="InterPro" id="IPR042128">
    <property type="entry name" value="NuoE_dom"/>
</dbReference>
<dbReference type="PANTHER" id="PTHR10371:SF3">
    <property type="entry name" value="NADH DEHYDROGENASE [UBIQUINONE] FLAVOPROTEIN 2, MITOCHONDRIAL"/>
    <property type="match status" value="1"/>
</dbReference>
<dbReference type="GO" id="GO:0022890">
    <property type="term" value="F:inorganic cation transmembrane transporter activity"/>
    <property type="evidence" value="ECO:0007669"/>
    <property type="project" value="UniProtKB-ARBA"/>
</dbReference>
<dbReference type="CDD" id="cd03064">
    <property type="entry name" value="TRX_Fd_NuoE"/>
    <property type="match status" value="1"/>
</dbReference>
<dbReference type="NCBIfam" id="TIGR01958">
    <property type="entry name" value="nuoE_fam"/>
    <property type="match status" value="1"/>
</dbReference>
<evidence type="ECO:0000256" key="3">
    <source>
        <dbReference type="ARBA" id="ARBA00022723"/>
    </source>
</evidence>
<evidence type="ECO:0000256" key="4">
    <source>
        <dbReference type="ARBA" id="ARBA00022967"/>
    </source>
</evidence>
<evidence type="ECO:0000313" key="11">
    <source>
        <dbReference type="EMBL" id="NML74028.1"/>
    </source>
</evidence>
<dbReference type="InterPro" id="IPR041921">
    <property type="entry name" value="NuoE_N"/>
</dbReference>
<dbReference type="NCBIfam" id="NF009040">
    <property type="entry name" value="PRK12373.1"/>
    <property type="match status" value="1"/>
</dbReference>
<dbReference type="Gene3D" id="1.10.10.1590">
    <property type="entry name" value="NADH-quinone oxidoreductase subunit E"/>
    <property type="match status" value="1"/>
</dbReference>
<feature type="region of interest" description="Disordered" evidence="10">
    <location>
        <begin position="225"/>
        <end position="313"/>
    </location>
</feature>
<dbReference type="PANTHER" id="PTHR10371">
    <property type="entry name" value="NADH DEHYDROGENASE UBIQUINONE FLAVOPROTEIN 2, MITOCHONDRIAL"/>
    <property type="match status" value="1"/>
</dbReference>
<gene>
    <name evidence="11" type="ORF">HHL25_07820</name>
</gene>
<dbReference type="GO" id="GO:0098662">
    <property type="term" value="P:inorganic cation transmembrane transport"/>
    <property type="evidence" value="ECO:0007669"/>
    <property type="project" value="UniProtKB-ARBA"/>
</dbReference>
<evidence type="ECO:0000256" key="8">
    <source>
        <dbReference type="ARBA" id="ARBA00034078"/>
    </source>
</evidence>
<dbReference type="GO" id="GO:0051537">
    <property type="term" value="F:2 iron, 2 sulfur cluster binding"/>
    <property type="evidence" value="ECO:0007669"/>
    <property type="project" value="UniProtKB-KW"/>
</dbReference>
<accession>A0A7Y0AV31</accession>
<comment type="caution">
    <text evidence="11">The sequence shown here is derived from an EMBL/GenBank/DDBJ whole genome shotgun (WGS) entry which is preliminary data.</text>
</comment>
<dbReference type="Gene3D" id="3.40.30.10">
    <property type="entry name" value="Glutaredoxin"/>
    <property type="match status" value="1"/>
</dbReference>
<dbReference type="GO" id="GO:0008324">
    <property type="term" value="F:monoatomic cation transmembrane transporter activity"/>
    <property type="evidence" value="ECO:0007669"/>
    <property type="project" value="UniProtKB-ARBA"/>
</dbReference>
<reference evidence="11 12" key="1">
    <citation type="submission" date="2020-04" db="EMBL/GenBank/DDBJ databases">
        <title>Rhizobium sp. S-51 isolated from soil.</title>
        <authorList>
            <person name="Dahal R.H."/>
        </authorList>
    </citation>
    <scope>NUCLEOTIDE SEQUENCE [LARGE SCALE GENOMIC DNA]</scope>
    <source>
        <strain evidence="11 12">S-51</strain>
    </source>
</reference>
<dbReference type="EMBL" id="JABBGK010000001">
    <property type="protein sequence ID" value="NML74028.1"/>
    <property type="molecule type" value="Genomic_DNA"/>
</dbReference>
<dbReference type="EC" id="1.6.5.11" evidence="11"/>
<evidence type="ECO:0000256" key="6">
    <source>
        <dbReference type="ARBA" id="ARBA00023014"/>
    </source>
</evidence>
<dbReference type="GO" id="GO:0046872">
    <property type="term" value="F:metal ion binding"/>
    <property type="evidence" value="ECO:0007669"/>
    <property type="project" value="UniProtKB-KW"/>
</dbReference>
<evidence type="ECO:0000256" key="2">
    <source>
        <dbReference type="ARBA" id="ARBA00022714"/>
    </source>
</evidence>
<dbReference type="InterPro" id="IPR036249">
    <property type="entry name" value="Thioredoxin-like_sf"/>
</dbReference>
<dbReference type="GO" id="GO:0098796">
    <property type="term" value="C:membrane protein complex"/>
    <property type="evidence" value="ECO:0007669"/>
    <property type="project" value="UniProtKB-ARBA"/>
</dbReference>
<keyword evidence="11" id="KW-0560">Oxidoreductase</keyword>
<name>A0A7Y0AV31_9HYPH</name>